<organism evidence="2">
    <name type="scientific">Rattus norvegicus</name>
    <name type="common">Rat</name>
    <dbReference type="NCBI Taxonomy" id="10116"/>
    <lineage>
        <taxon>Eukaryota</taxon>
        <taxon>Metazoa</taxon>
        <taxon>Chordata</taxon>
        <taxon>Craniata</taxon>
        <taxon>Vertebrata</taxon>
        <taxon>Euteleostomi</taxon>
        <taxon>Mammalia</taxon>
        <taxon>Eutheria</taxon>
        <taxon>Euarchontoglires</taxon>
        <taxon>Glires</taxon>
        <taxon>Rodentia</taxon>
        <taxon>Myomorpha</taxon>
        <taxon>Muroidea</taxon>
        <taxon>Muridae</taxon>
        <taxon>Murinae</taxon>
        <taxon>Rattus</taxon>
    </lineage>
</organism>
<evidence type="ECO:0000313" key="2">
    <source>
        <dbReference type="EMBL" id="BAF92761.1"/>
    </source>
</evidence>
<dbReference type="GO" id="GO:0005615">
    <property type="term" value="C:extracellular space"/>
    <property type="evidence" value="ECO:0007669"/>
    <property type="project" value="InterPro"/>
</dbReference>
<dbReference type="Pfam" id="PF16590">
    <property type="entry name" value="ESP"/>
    <property type="match status" value="1"/>
</dbReference>
<feature type="region of interest" description="Disordered" evidence="1">
    <location>
        <begin position="1"/>
        <end position="21"/>
    </location>
</feature>
<feature type="non-terminal residue" evidence="2">
    <location>
        <position position="1"/>
    </location>
</feature>
<dbReference type="CDD" id="cd14250">
    <property type="entry name" value="ESP36_like"/>
    <property type="match status" value="1"/>
</dbReference>
<sequence length="96" mass="11240">VLTEIQKESISSADQKKNVKSHSEMIVCQRLTYTKGDVQMFKGSREDQILYVLESSYLLELEFFSKKHIFVPFMRIIFDMINKLLLFDSKPTLSNT</sequence>
<accession>A8R0X8</accession>
<name>A8R0X8_RAT</name>
<dbReference type="InterPro" id="IPR032253">
    <property type="entry name" value="Esp1/Esp22"/>
</dbReference>
<gene>
    <name evidence="2" type="primary">rEsp8</name>
</gene>
<protein>
    <submittedName>
        <fullName evidence="2">Exocrine gland-secreting peptide 8</fullName>
    </submittedName>
</protein>
<reference evidence="2" key="1">
    <citation type="journal article" date="2007" name="Curr. Biol.">
        <title>Sex- and strain-specific expression and vomeronasal activity of mouse ESP family peptides.</title>
        <authorList>
            <person name="Kimoto H."/>
            <person name="Sato K."/>
            <person name="Nodari F."/>
            <person name="Haga S."/>
            <person name="Holy T.E."/>
            <person name="Touhara K."/>
        </authorList>
    </citation>
    <scope>NUCLEOTIDE SEQUENCE</scope>
</reference>
<evidence type="ECO:0000256" key="1">
    <source>
        <dbReference type="SAM" id="MobiDB-lite"/>
    </source>
</evidence>
<dbReference type="GO" id="GO:0005186">
    <property type="term" value="F:pheromone activity"/>
    <property type="evidence" value="ECO:0007669"/>
    <property type="project" value="InterPro"/>
</dbReference>
<dbReference type="EMBL" id="AB307027">
    <property type="protein sequence ID" value="BAF92761.1"/>
    <property type="molecule type" value="Genomic_DNA"/>
</dbReference>
<dbReference type="AlphaFoldDB" id="A8R0X8"/>
<proteinExistence type="predicted"/>